<keyword evidence="4 7" id="KW-1133">Transmembrane helix</keyword>
<dbReference type="Proteomes" id="UP000247702">
    <property type="component" value="Unassembled WGS sequence"/>
</dbReference>
<reference evidence="10" key="2">
    <citation type="submission" date="2019-10" db="EMBL/GenBank/DDBJ databases">
        <title>Conservation and host-specific expression of non-tandemly repeated heterogenous ribosome RNA gene in arbuscular mycorrhizal fungi.</title>
        <authorList>
            <person name="Maeda T."/>
            <person name="Kobayashi Y."/>
            <person name="Nakagawa T."/>
            <person name="Ezawa T."/>
            <person name="Yamaguchi K."/>
            <person name="Bino T."/>
            <person name="Nishimoto Y."/>
            <person name="Shigenobu S."/>
            <person name="Kawaguchi M."/>
        </authorList>
    </citation>
    <scope>NUCLEOTIDE SEQUENCE</scope>
    <source>
        <strain evidence="10">HR1</strain>
    </source>
</reference>
<dbReference type="GO" id="GO:0098703">
    <property type="term" value="P:calcium ion import across plasma membrane"/>
    <property type="evidence" value="ECO:0007669"/>
    <property type="project" value="TreeGrafter"/>
</dbReference>
<sequence>MDSKIVDIKETYKISKVAVSPNGKYVVTYSEGVNRNLIVGWNIDTKEDLEGDSNYFENEESLAEIEEEKDLNYSKRVEIDIKDEEDFNSSKKEDSKSSHPLVIEEDPLVAKNDFPLLMHKKVSKMRVSDNKMVALYCGDPHIKLYKLGDEKHIKIDFKHSNGDIRFALDGKRLVYYKLNRILIYSLDIKINKLKLESIYRVHFDGAINECGITNNTIWARSPHHLHLWNLHTLQNSPHRWNFLDGHLPERNYYLASIDSSQSISLKTNNNLILTIDNGQNVIFSREFNTPIRHFKDENFERLILTNDYLLVQSAKSAKNQILLHNIFDENKQPLELHFKRIEQIYDYNLQANKIYGVNNNEIVTYDLNKYNLEKHFKSEESGWHYYLDDDIDINDTIIDPDMENIRNLLEKKNGIDKSVILFHNLLYGWEICSEKYSSSFKIKIIKINPNSNSNSSYSYICSKDIYEPIKCTLLKNNALALILVKNERKLLTIFKFYKNNIQLQYFTYIKDYVQNENTKSKDDEGTKNYTFNSSKDDEDTKSNTFNSSKDDQDTIKNDTFNRFEIKIFNIIKKIERKFWPRKEDEQLESESLPLGDIDFIIENEKDHLEKEWLKFVTDDYFTLLKYGSEYFKIFIKYKNNQLLVNNTYNKCIDLVKKDSEKNLNFLDIINSSIRELILTYPEYLNKFNHDMFILLNPTKNELIDSNYHVNSDRQTIRCLRLPLCYDQSVYLTCAYNSLCCYPSKYSWVKELFYKPQSSIFIKTCQKGFYNKIYEEEKNFKMIKNISIKIDNIEDLFNLLFVPISIYKFLLKEISGSNDQIIYHNNSHEDDLDRRKDFYNNLNGEAIVDFKWKAFGKYYYFLIWFIFTIFQISFIIGSLSLSFKTNNIQTILYKITLIIGFVQLYFELRQFIWDPIEYIHSIWNLFDLAAFLFPIITSYFWVYNHDVIPNWAISLSCLFLNIKFLLFFRAFESFGIYFAIIFGVIRRVFSFLVILVIIIASFALSFHLLLVDVPSNNDNPNLFTSFQNSLLATYLFASDTGSITSLATSTNNTIIIVLMILFSFLIVIYLMNLFIGLLNTSIERDNDRASYLVQKAEILAEIELFYLLPFQRRWKHWFPEVIHYKVRRDITRKYVSEAIKNGKWKSDEKYREKVLRQIDMLDLINSNLK</sequence>
<accession>A0A2Z6S5I8</accession>
<organism evidence="9 11">
    <name type="scientific">Rhizophagus clarus</name>
    <dbReference type="NCBI Taxonomy" id="94130"/>
    <lineage>
        <taxon>Eukaryota</taxon>
        <taxon>Fungi</taxon>
        <taxon>Fungi incertae sedis</taxon>
        <taxon>Mucoromycota</taxon>
        <taxon>Glomeromycotina</taxon>
        <taxon>Glomeromycetes</taxon>
        <taxon>Glomerales</taxon>
        <taxon>Glomeraceae</taxon>
        <taxon>Rhizophagus</taxon>
    </lineage>
</organism>
<dbReference type="EMBL" id="BEXD01004403">
    <property type="protein sequence ID" value="GBC10634.1"/>
    <property type="molecule type" value="Genomic_DNA"/>
</dbReference>
<evidence type="ECO:0000313" key="10">
    <source>
        <dbReference type="EMBL" id="GES81158.1"/>
    </source>
</evidence>
<dbReference type="AlphaFoldDB" id="A0A2Z6S5I8"/>
<evidence type="ECO:0000313" key="11">
    <source>
        <dbReference type="Proteomes" id="UP000247702"/>
    </source>
</evidence>
<evidence type="ECO:0000256" key="7">
    <source>
        <dbReference type="SAM" id="Phobius"/>
    </source>
</evidence>
<keyword evidence="11" id="KW-1185">Reference proteome</keyword>
<keyword evidence="5 7" id="KW-0472">Membrane</keyword>
<evidence type="ECO:0000256" key="6">
    <source>
        <dbReference type="SAM" id="MobiDB-lite"/>
    </source>
</evidence>
<gene>
    <name evidence="10" type="ORF">RCL2_000841500</name>
    <name evidence="9" type="ORF">RclHR1_00980011</name>
</gene>
<feature type="transmembrane region" description="Helical" evidence="7">
    <location>
        <begin position="987"/>
        <end position="1009"/>
    </location>
</feature>
<evidence type="ECO:0000259" key="8">
    <source>
        <dbReference type="Pfam" id="PF00520"/>
    </source>
</evidence>
<feature type="region of interest" description="Disordered" evidence="6">
    <location>
        <begin position="518"/>
        <end position="549"/>
    </location>
</feature>
<feature type="transmembrane region" description="Helical" evidence="7">
    <location>
        <begin position="919"/>
        <end position="941"/>
    </location>
</feature>
<dbReference type="InterPro" id="IPR005821">
    <property type="entry name" value="Ion_trans_dom"/>
</dbReference>
<dbReference type="STRING" id="94130.A0A2Z6S5I8"/>
<dbReference type="PANTHER" id="PTHR10582:SF2">
    <property type="entry name" value="INACTIVE"/>
    <property type="match status" value="1"/>
</dbReference>
<dbReference type="EMBL" id="BLAL01000053">
    <property type="protein sequence ID" value="GES81158.1"/>
    <property type="molecule type" value="Genomic_DNA"/>
</dbReference>
<proteinExistence type="predicted"/>
<comment type="subcellular location">
    <subcellularLocation>
        <location evidence="1">Membrane</location>
        <topology evidence="1">Multi-pass membrane protein</topology>
    </subcellularLocation>
</comment>
<dbReference type="GO" id="GO:0005886">
    <property type="term" value="C:plasma membrane"/>
    <property type="evidence" value="ECO:0007669"/>
    <property type="project" value="TreeGrafter"/>
</dbReference>
<name>A0A2Z6S5I8_9GLOM</name>
<dbReference type="InterPro" id="IPR024862">
    <property type="entry name" value="TRPV"/>
</dbReference>
<protein>
    <recommendedName>
        <fullName evidence="8">Ion transport domain-containing protein</fullName>
    </recommendedName>
</protein>
<evidence type="ECO:0000313" key="9">
    <source>
        <dbReference type="EMBL" id="GBC10634.1"/>
    </source>
</evidence>
<evidence type="ECO:0000256" key="2">
    <source>
        <dbReference type="ARBA" id="ARBA00022692"/>
    </source>
</evidence>
<dbReference type="SUPFAM" id="SSF81324">
    <property type="entry name" value="Voltage-gated potassium channels"/>
    <property type="match status" value="1"/>
</dbReference>
<dbReference type="PANTHER" id="PTHR10582">
    <property type="entry name" value="TRANSIENT RECEPTOR POTENTIAL ION CHANNEL PROTEIN"/>
    <property type="match status" value="1"/>
</dbReference>
<dbReference type="SUPFAM" id="SSF82171">
    <property type="entry name" value="DPP6 N-terminal domain-like"/>
    <property type="match status" value="1"/>
</dbReference>
<keyword evidence="2 7" id="KW-0812">Transmembrane</keyword>
<dbReference type="Pfam" id="PF00520">
    <property type="entry name" value="Ion_trans"/>
    <property type="match status" value="1"/>
</dbReference>
<evidence type="ECO:0000256" key="4">
    <source>
        <dbReference type="ARBA" id="ARBA00022989"/>
    </source>
</evidence>
<feature type="transmembrane region" description="Helical" evidence="7">
    <location>
        <begin position="1053"/>
        <end position="1077"/>
    </location>
</feature>
<feature type="transmembrane region" description="Helical" evidence="7">
    <location>
        <begin position="857"/>
        <end position="878"/>
    </location>
</feature>
<feature type="domain" description="Ion transport" evidence="8">
    <location>
        <begin position="859"/>
        <end position="1088"/>
    </location>
</feature>
<evidence type="ECO:0000256" key="1">
    <source>
        <dbReference type="ARBA" id="ARBA00004141"/>
    </source>
</evidence>
<keyword evidence="3" id="KW-0677">Repeat</keyword>
<evidence type="ECO:0000256" key="5">
    <source>
        <dbReference type="ARBA" id="ARBA00023136"/>
    </source>
</evidence>
<comment type="caution">
    <text evidence="9">The sequence shown here is derived from an EMBL/GenBank/DDBJ whole genome shotgun (WGS) entry which is preliminary data.</text>
</comment>
<dbReference type="GO" id="GO:0005216">
    <property type="term" value="F:monoatomic ion channel activity"/>
    <property type="evidence" value="ECO:0007669"/>
    <property type="project" value="InterPro"/>
</dbReference>
<feature type="transmembrane region" description="Helical" evidence="7">
    <location>
        <begin position="890"/>
        <end position="907"/>
    </location>
</feature>
<evidence type="ECO:0000256" key="3">
    <source>
        <dbReference type="ARBA" id="ARBA00022737"/>
    </source>
</evidence>
<reference evidence="9 11" key="1">
    <citation type="submission" date="2017-11" db="EMBL/GenBank/DDBJ databases">
        <title>The genome of Rhizophagus clarus HR1 reveals common genetic basis of auxotrophy among arbuscular mycorrhizal fungi.</title>
        <authorList>
            <person name="Kobayashi Y."/>
        </authorList>
    </citation>
    <scope>NUCLEOTIDE SEQUENCE [LARGE SCALE GENOMIC DNA]</scope>
    <source>
        <strain evidence="9 11">HR1</strain>
    </source>
</reference>
<dbReference type="OrthoDB" id="2352140at2759"/>
<dbReference type="Proteomes" id="UP000615446">
    <property type="component" value="Unassembled WGS sequence"/>
</dbReference>